<dbReference type="AlphaFoldDB" id="A0A3P5Y3G4"/>
<dbReference type="EMBL" id="UXEP01000019">
    <property type="protein sequence ID" value="VDC42931.1"/>
    <property type="molecule type" value="Genomic_DNA"/>
</dbReference>
<proteinExistence type="predicted"/>
<name>A0A3P5Y3G4_STRCB</name>
<accession>A0A3P5Y3G4</accession>
<dbReference type="InterPro" id="IPR013324">
    <property type="entry name" value="RNA_pol_sigma_r3/r4-like"/>
</dbReference>
<evidence type="ECO:0000313" key="2">
    <source>
        <dbReference type="Proteomes" id="UP000280759"/>
    </source>
</evidence>
<gene>
    <name evidence="1" type="ORF">FMV2238Y02_14060</name>
</gene>
<dbReference type="RefSeq" id="WP_125074461.1">
    <property type="nucleotide sequence ID" value="NZ_BLRR01000029.1"/>
</dbReference>
<evidence type="ECO:0000313" key="1">
    <source>
        <dbReference type="EMBL" id="VDC42931.1"/>
    </source>
</evidence>
<reference evidence="1 2" key="1">
    <citation type="submission" date="2018-10" db="EMBL/GenBank/DDBJ databases">
        <authorList>
            <consortium name="Molecular Microbiology and Infection Unit (UMMI)"/>
            <person name="Machado M."/>
        </authorList>
    </citation>
    <scope>NUCLEOTIDE SEQUENCE [LARGE SCALE GENOMIC DNA]</scope>
    <source>
        <strain evidence="1">FMV2238.02</strain>
    </source>
</reference>
<dbReference type="SUPFAM" id="SSF88659">
    <property type="entry name" value="Sigma3 and sigma4 domains of RNA polymerase sigma factors"/>
    <property type="match status" value="1"/>
</dbReference>
<dbReference type="InterPro" id="IPR036388">
    <property type="entry name" value="WH-like_DNA-bd_sf"/>
</dbReference>
<dbReference type="InterPro" id="IPR010861">
    <property type="entry name" value="DUF1492"/>
</dbReference>
<keyword evidence="2" id="KW-1185">Reference proteome</keyword>
<dbReference type="Gene3D" id="1.10.10.10">
    <property type="entry name" value="Winged helix-like DNA-binding domain superfamily/Winged helix DNA-binding domain"/>
    <property type="match status" value="1"/>
</dbReference>
<dbReference type="Proteomes" id="UP000280759">
    <property type="component" value="Unassembled WGS sequence"/>
</dbReference>
<protein>
    <recommendedName>
        <fullName evidence="3">Phage protein</fullName>
    </recommendedName>
</protein>
<sequence length="137" mass="16227">MLPEQIKSKLERIKHLDIEIKGLYYELQYIDDSLFQKSTLTPSKVKTSQENGTEKHLLNQLELKDKITESIHKLIQERLKITELINLLDAPLERTVLRMYYINHLEVWKIAEQLSKGETTVYRKLREAIKHLSEVVQ</sequence>
<dbReference type="Pfam" id="PF07374">
    <property type="entry name" value="DUF1492"/>
    <property type="match status" value="1"/>
</dbReference>
<evidence type="ECO:0008006" key="3">
    <source>
        <dbReference type="Google" id="ProtNLM"/>
    </source>
</evidence>
<organism evidence="1 2">
    <name type="scientific">Streptococcus canis</name>
    <dbReference type="NCBI Taxonomy" id="1329"/>
    <lineage>
        <taxon>Bacteria</taxon>
        <taxon>Bacillati</taxon>
        <taxon>Bacillota</taxon>
        <taxon>Bacilli</taxon>
        <taxon>Lactobacillales</taxon>
        <taxon>Streptococcaceae</taxon>
        <taxon>Streptococcus</taxon>
    </lineage>
</organism>